<evidence type="ECO:0000313" key="7">
    <source>
        <dbReference type="Proteomes" id="UP000016932"/>
    </source>
</evidence>
<dbReference type="Proteomes" id="UP000016932">
    <property type="component" value="Unassembled WGS sequence"/>
</dbReference>
<dbReference type="VEuPathDB" id="FungiDB:MYCFIDRAFT_215476"/>
<dbReference type="InterPro" id="IPR037217">
    <property type="entry name" value="Trp/Indoleamine_2_3_dOase-like"/>
</dbReference>
<organism evidence="6 7">
    <name type="scientific">Pseudocercospora fijiensis (strain CIRAD86)</name>
    <name type="common">Black leaf streak disease fungus</name>
    <name type="synonym">Mycosphaerella fijiensis</name>
    <dbReference type="NCBI Taxonomy" id="383855"/>
    <lineage>
        <taxon>Eukaryota</taxon>
        <taxon>Fungi</taxon>
        <taxon>Dikarya</taxon>
        <taxon>Ascomycota</taxon>
        <taxon>Pezizomycotina</taxon>
        <taxon>Dothideomycetes</taxon>
        <taxon>Dothideomycetidae</taxon>
        <taxon>Mycosphaerellales</taxon>
        <taxon>Mycosphaerellaceae</taxon>
        <taxon>Pseudocercospora</taxon>
    </lineage>
</organism>
<feature type="binding site" description="proximal binding residue" evidence="4">
    <location>
        <position position="368"/>
    </location>
    <ligand>
        <name>heme b</name>
        <dbReference type="ChEBI" id="CHEBI:60344"/>
    </ligand>
    <ligandPart>
        <name>Fe</name>
        <dbReference type="ChEBI" id="CHEBI:18248"/>
    </ligandPart>
</feature>
<dbReference type="GO" id="GO:0020037">
    <property type="term" value="F:heme binding"/>
    <property type="evidence" value="ECO:0007669"/>
    <property type="project" value="UniProtKB-UniRule"/>
</dbReference>
<dbReference type="PANTHER" id="PTHR28657">
    <property type="entry name" value="INDOLEAMINE 2,3-DIOXYGENASE"/>
    <property type="match status" value="1"/>
</dbReference>
<evidence type="ECO:0000256" key="4">
    <source>
        <dbReference type="PIRSR" id="PIRSR600898-1"/>
    </source>
</evidence>
<name>M3AXG1_PSEFD</name>
<sequence length="441" mass="49403">MSPHKINMLPSPAALPSYGISENGFLPAEYPLRRLPHACYQPWENVIKQISTLIDLQQIRQVVDEMPLLGTQFLESEAEWQRAYLILAVIAQGYIWAGPEPSEVSMAWIVPRKSTADVRVQRLPPQLAVPFIQTADHLEVHPVATYAALNLWNWRPLRSGVDLTQPDEMVALHTATGTEDESWFFAVSNAMEARAGPLIQTMLAAMEAVEMDDVPSIIYSLEYFRQSMIDIGILLERMDERCNPQVFYHTIRPFLAGSMNMESAGLPSGVFYDEGDGKGSWRKYRGGSNGQSSLLQFFDAVLSVDHSRCNGFHAEMRRYMPGPHARFLDDIEAIANIRSYVDQHQGNKELLTAFNDAVSALSHFRDKHIALVTRYIIIPSRSPKPANGVNRRDIASASTKLASEKPQTHDLVGTGGTKLIPFLRTSRDETSEAAVARRKKI</sequence>
<dbReference type="GO" id="GO:0005737">
    <property type="term" value="C:cytoplasm"/>
    <property type="evidence" value="ECO:0007669"/>
    <property type="project" value="TreeGrafter"/>
</dbReference>
<dbReference type="AlphaFoldDB" id="M3AXG1"/>
<dbReference type="GO" id="GO:0046872">
    <property type="term" value="F:metal ion binding"/>
    <property type="evidence" value="ECO:0007669"/>
    <property type="project" value="UniProtKB-UniRule"/>
</dbReference>
<dbReference type="STRING" id="383855.M3AXG1"/>
<dbReference type="KEGG" id="pfj:MYCFIDRAFT_215476"/>
<evidence type="ECO:0000256" key="5">
    <source>
        <dbReference type="RuleBase" id="RU369119"/>
    </source>
</evidence>
<evidence type="ECO:0000256" key="2">
    <source>
        <dbReference type="ARBA" id="ARBA00022723"/>
    </source>
</evidence>
<comment type="catalytic activity">
    <reaction evidence="5">
        <text>L-tryptophan + O2 = N-formyl-L-kynurenine</text>
        <dbReference type="Rhea" id="RHEA:24536"/>
        <dbReference type="ChEBI" id="CHEBI:15379"/>
        <dbReference type="ChEBI" id="CHEBI:57912"/>
        <dbReference type="ChEBI" id="CHEBI:58629"/>
    </reaction>
</comment>
<gene>
    <name evidence="6" type="ORF">MYCFIDRAFT_215476</name>
</gene>
<dbReference type="OrthoDB" id="540174at2759"/>
<dbReference type="GO" id="GO:0019441">
    <property type="term" value="P:L-tryptophan catabolic process to kynurenine"/>
    <property type="evidence" value="ECO:0007669"/>
    <property type="project" value="UniProtKB-UniRule"/>
</dbReference>
<dbReference type="GO" id="GO:0033754">
    <property type="term" value="F:indoleamine 2,3-dioxygenase activity"/>
    <property type="evidence" value="ECO:0007669"/>
    <property type="project" value="UniProtKB-EC"/>
</dbReference>
<dbReference type="PROSITE" id="PS00876">
    <property type="entry name" value="IDO_1"/>
    <property type="match status" value="1"/>
</dbReference>
<dbReference type="InterPro" id="IPR000898">
    <property type="entry name" value="Indolamine_dOase"/>
</dbReference>
<keyword evidence="5" id="KW-0223">Dioxygenase</keyword>
<reference evidence="6 7" key="1">
    <citation type="journal article" date="2012" name="PLoS Pathog.">
        <title>Diverse lifestyles and strategies of plant pathogenesis encoded in the genomes of eighteen Dothideomycetes fungi.</title>
        <authorList>
            <person name="Ohm R.A."/>
            <person name="Feau N."/>
            <person name="Henrissat B."/>
            <person name="Schoch C.L."/>
            <person name="Horwitz B.A."/>
            <person name="Barry K.W."/>
            <person name="Condon B.J."/>
            <person name="Copeland A.C."/>
            <person name="Dhillon B."/>
            <person name="Glaser F."/>
            <person name="Hesse C.N."/>
            <person name="Kosti I."/>
            <person name="LaButti K."/>
            <person name="Lindquist E.A."/>
            <person name="Lucas S."/>
            <person name="Salamov A.A."/>
            <person name="Bradshaw R.E."/>
            <person name="Ciuffetti L."/>
            <person name="Hamelin R.C."/>
            <person name="Kema G.H.J."/>
            <person name="Lawrence C."/>
            <person name="Scott J.A."/>
            <person name="Spatafora J.W."/>
            <person name="Turgeon B.G."/>
            <person name="de Wit P.J.G.M."/>
            <person name="Zhong S."/>
            <person name="Goodwin S.B."/>
            <person name="Grigoriev I.V."/>
        </authorList>
    </citation>
    <scope>NUCLEOTIDE SEQUENCE [LARGE SCALE GENOMIC DNA]</scope>
    <source>
        <strain evidence="6 7">CIRAD86</strain>
    </source>
</reference>
<dbReference type="PANTHER" id="PTHR28657:SF5">
    <property type="entry name" value="INDOLEAMINE 2,3-DIOXYGENASE"/>
    <property type="match status" value="1"/>
</dbReference>
<protein>
    <recommendedName>
        <fullName evidence="5">Indoleamine 2,3-dioxygenase</fullName>
        <ecNumber evidence="5">1.13.11.52</ecNumber>
    </recommendedName>
</protein>
<dbReference type="HOGENOM" id="CLU_010089_0_1_1"/>
<comment type="similarity">
    <text evidence="1 5">Belongs to the indoleamine 2,3-dioxygenase family.</text>
</comment>
<evidence type="ECO:0000256" key="1">
    <source>
        <dbReference type="ARBA" id="ARBA00007119"/>
    </source>
</evidence>
<proteinExistence type="inferred from homology"/>
<keyword evidence="2 4" id="KW-0479">Metal-binding</keyword>
<evidence type="ECO:0000256" key="3">
    <source>
        <dbReference type="ARBA" id="ARBA00023004"/>
    </source>
</evidence>
<dbReference type="eggNOG" id="ENOG502QV6W">
    <property type="taxonomic scope" value="Eukaryota"/>
</dbReference>
<comment type="function">
    <text evidence="5">Produces N-formyl-kynurenine through the oxidation of tryptophan.</text>
</comment>
<dbReference type="GeneID" id="19338176"/>
<keyword evidence="7" id="KW-1185">Reference proteome</keyword>
<dbReference type="RefSeq" id="XP_007927335.1">
    <property type="nucleotide sequence ID" value="XM_007929144.1"/>
</dbReference>
<dbReference type="EMBL" id="KB446559">
    <property type="protein sequence ID" value="EME81768.1"/>
    <property type="molecule type" value="Genomic_DNA"/>
</dbReference>
<dbReference type="EC" id="1.13.11.52" evidence="5"/>
<keyword evidence="3 4" id="KW-0408">Iron</keyword>
<dbReference type="Gene3D" id="1.20.58.480">
    <property type="match status" value="1"/>
</dbReference>
<keyword evidence="5" id="KW-0560">Oxidoreductase</keyword>
<accession>M3AXG1</accession>
<evidence type="ECO:0000313" key="6">
    <source>
        <dbReference type="EMBL" id="EME81768.1"/>
    </source>
</evidence>
<dbReference type="GO" id="GO:0034354">
    <property type="term" value="P:'de novo' NAD+ biosynthetic process from L-tryptophan"/>
    <property type="evidence" value="ECO:0007669"/>
    <property type="project" value="TreeGrafter"/>
</dbReference>
<dbReference type="Pfam" id="PF01231">
    <property type="entry name" value="IDO"/>
    <property type="match status" value="1"/>
</dbReference>
<keyword evidence="4 5" id="KW-0349">Heme</keyword>
<dbReference type="SUPFAM" id="SSF140959">
    <property type="entry name" value="Indolic compounds 2,3-dioxygenase-like"/>
    <property type="match status" value="1"/>
</dbReference>